<dbReference type="AlphaFoldDB" id="A0A7K0G6R8"/>
<gene>
    <name evidence="1" type="ORF">GJE22_00865</name>
</gene>
<dbReference type="EMBL" id="VTFZ01000001">
    <property type="protein sequence ID" value="MRX79170.1"/>
    <property type="molecule type" value="Genomic_DNA"/>
</dbReference>
<sequence>MHVRELRKKTTVYENVELHADPIEWSNASIVVAYRTPDGEWSLEDGDGFEVVGYIHPCNEWGPMGFSELPVEFFNHQLRDYDPRSEESVRRFVADWGFPFLPQRNLTKENGSWRYQDAERISAAISATEEVRDLARVLGAMWGDEYDRRTRQGKYGDYTEDNSLIVDEEAFESYEEPIYGERIPTGAEADLFRSMADELTDSDAISFAEASLTLETLQIAVLNIMHCIHHGGLIHMKHLDAFNLGSSNSRKLHYGDWRSGAATSQQVHSMLTAAICNQMIDAFVDPAPWRDCACEGCDVTFKRKQSKAKTPASDSIYCCSTCEERQKKRNQRAAAKSRIQH</sequence>
<name>A0A7K0G6R8_9ACTN</name>
<keyword evidence="2" id="KW-1185">Reference proteome</keyword>
<protein>
    <submittedName>
        <fullName evidence="1">Uncharacterized protein</fullName>
    </submittedName>
</protein>
<accession>A0A7K0G6R8</accession>
<dbReference type="RefSeq" id="WP_154324044.1">
    <property type="nucleotide sequence ID" value="NZ_VTFZ01000001.1"/>
</dbReference>
<evidence type="ECO:0000313" key="1">
    <source>
        <dbReference type="EMBL" id="MRX79170.1"/>
    </source>
</evidence>
<evidence type="ECO:0000313" key="2">
    <source>
        <dbReference type="Proteomes" id="UP000470010"/>
    </source>
</evidence>
<comment type="caution">
    <text evidence="1">The sequence shown here is derived from an EMBL/GenBank/DDBJ whole genome shotgun (WGS) entry which is preliminary data.</text>
</comment>
<reference evidence="2" key="1">
    <citation type="submission" date="2019-08" db="EMBL/GenBank/DDBJ databases">
        <title>Arthrobacter sp. nov., isolated from plateau pika and Tibetan wild ass.</title>
        <authorList>
            <person name="Ge Y."/>
        </authorList>
    </citation>
    <scope>NUCLEOTIDE SEQUENCE [LARGE SCALE GENOMIC DNA]</scope>
    <source>
        <strain evidence="2">HF-1365</strain>
    </source>
</reference>
<dbReference type="Proteomes" id="UP000470010">
    <property type="component" value="Unassembled WGS sequence"/>
</dbReference>
<proteinExistence type="predicted"/>
<organism evidence="1 2">
    <name type="scientific">Enorma shizhengliae</name>
    <dbReference type="NCBI Taxonomy" id="2606615"/>
    <lineage>
        <taxon>Bacteria</taxon>
        <taxon>Bacillati</taxon>
        <taxon>Actinomycetota</taxon>
        <taxon>Coriobacteriia</taxon>
        <taxon>Coriobacteriales</taxon>
        <taxon>Coriobacteriaceae</taxon>
        <taxon>Enorma</taxon>
    </lineage>
</organism>